<dbReference type="AlphaFoldDB" id="A0A4D6HBY3"/>
<gene>
    <name evidence="1" type="ORF">DV733_09605</name>
</gene>
<keyword evidence="2" id="KW-1185">Reference proteome</keyword>
<evidence type="ECO:0000313" key="2">
    <source>
        <dbReference type="Proteomes" id="UP000296706"/>
    </source>
</evidence>
<dbReference type="KEGG" id="hsn:DV733_09605"/>
<dbReference type="OrthoDB" id="254587at2157"/>
<sequence>MAPEDPPTGIVERALHAFGYVAAHVLFFGAQTPEEVVSRLRWAYQVVGVTITDTTTVDERELTVFRCPYRRLGADRFGAKWLCHEKLDRVDDGYVTYLARHRNIDYQRPRDCDAAGFCESESCYSAVTTMDDSGRCTSVPDRPPGAGRSER</sequence>
<protein>
    <submittedName>
        <fullName evidence="1">Uncharacterized protein</fullName>
    </submittedName>
</protein>
<accession>A0A4D6HBY3</accession>
<evidence type="ECO:0000313" key="1">
    <source>
        <dbReference type="EMBL" id="QCC51479.1"/>
    </source>
</evidence>
<dbReference type="EMBL" id="CP031310">
    <property type="protein sequence ID" value="QCC51479.1"/>
    <property type="molecule type" value="Genomic_DNA"/>
</dbReference>
<dbReference type="Proteomes" id="UP000296706">
    <property type="component" value="Chromosome"/>
</dbReference>
<proteinExistence type="predicted"/>
<name>A0A4D6HBY3_9EURY</name>
<organism evidence="1 2">
    <name type="scientific">Halapricum salinum</name>
    <dbReference type="NCBI Taxonomy" id="1457250"/>
    <lineage>
        <taxon>Archaea</taxon>
        <taxon>Methanobacteriati</taxon>
        <taxon>Methanobacteriota</taxon>
        <taxon>Stenosarchaea group</taxon>
        <taxon>Halobacteria</taxon>
        <taxon>Halobacteriales</taxon>
        <taxon>Haloarculaceae</taxon>
        <taxon>Halapricum</taxon>
    </lineage>
</organism>
<reference evidence="1 2" key="1">
    <citation type="journal article" date="2019" name="Nat. Commun.">
        <title>A new type of DNA phosphorothioation-based antiviral system in archaea.</title>
        <authorList>
            <person name="Xiong L."/>
            <person name="Liu S."/>
            <person name="Chen S."/>
            <person name="Xiao Y."/>
            <person name="Zhu B."/>
            <person name="Gao Y."/>
            <person name="Zhang Y."/>
            <person name="Chen B."/>
            <person name="Luo J."/>
            <person name="Deng Z."/>
            <person name="Chen X."/>
            <person name="Wang L."/>
            <person name="Chen S."/>
        </authorList>
    </citation>
    <scope>NUCLEOTIDE SEQUENCE [LARGE SCALE GENOMIC DNA]</scope>
    <source>
        <strain evidence="1 2">CBA1105</strain>
    </source>
</reference>
<dbReference type="STRING" id="1457250.GCA_000755225_00981"/>
<dbReference type="RefSeq" id="WP_049994910.1">
    <property type="nucleotide sequence ID" value="NZ_CP031310.1"/>
</dbReference>
<dbReference type="GeneID" id="39848120"/>